<keyword evidence="2" id="KW-0479">Metal-binding</keyword>
<keyword evidence="6" id="KW-0694">RNA-binding</keyword>
<sequence>MIQAFLSSRNATRNRTGSFGKWQNKSHTLCRRCGHCSFYIQKSRCSACAYPATRIRSCKSLNLMLGVITEL</sequence>
<evidence type="ECO:0000256" key="7">
    <source>
        <dbReference type="ARBA" id="ARBA00022980"/>
    </source>
</evidence>
<evidence type="ECO:0000256" key="1">
    <source>
        <dbReference type="ARBA" id="ARBA00009805"/>
    </source>
</evidence>
<evidence type="ECO:0008006" key="11">
    <source>
        <dbReference type="Google" id="ProtNLM"/>
    </source>
</evidence>
<comment type="similarity">
    <text evidence="1">Belongs to the eukaryotic ribosomal protein eL37 family.</text>
</comment>
<evidence type="ECO:0000256" key="2">
    <source>
        <dbReference type="ARBA" id="ARBA00022723"/>
    </source>
</evidence>
<evidence type="ECO:0000256" key="5">
    <source>
        <dbReference type="ARBA" id="ARBA00022833"/>
    </source>
</evidence>
<keyword evidence="4" id="KW-0863">Zinc-finger</keyword>
<dbReference type="Proteomes" id="UP001497522">
    <property type="component" value="Chromosome 8"/>
</dbReference>
<evidence type="ECO:0000256" key="8">
    <source>
        <dbReference type="ARBA" id="ARBA00023274"/>
    </source>
</evidence>
<dbReference type="InterPro" id="IPR011332">
    <property type="entry name" value="Ribosomal_zn-bd"/>
</dbReference>
<proteinExistence type="inferred from homology"/>
<keyword evidence="3" id="KW-0699">rRNA-binding</keyword>
<keyword evidence="5" id="KW-0862">Zinc</keyword>
<reference evidence="9" key="1">
    <citation type="submission" date="2024-03" db="EMBL/GenBank/DDBJ databases">
        <authorList>
            <consortium name="ELIXIR-Norway"/>
            <consortium name="Elixir Norway"/>
        </authorList>
    </citation>
    <scope>NUCLEOTIDE SEQUENCE</scope>
</reference>
<keyword evidence="10" id="KW-1185">Reference proteome</keyword>
<name>A0ABP1BZ00_9BRYO</name>
<evidence type="ECO:0000313" key="9">
    <source>
        <dbReference type="EMBL" id="CAK9881697.1"/>
    </source>
</evidence>
<gene>
    <name evidence="9" type="ORF">CSSPJE1EN2_LOCUS23053</name>
</gene>
<dbReference type="Pfam" id="PF01907">
    <property type="entry name" value="Ribosomal_L37e"/>
    <property type="match status" value="1"/>
</dbReference>
<dbReference type="SUPFAM" id="SSF57829">
    <property type="entry name" value="Zn-binding ribosomal proteins"/>
    <property type="match status" value="1"/>
</dbReference>
<evidence type="ECO:0000256" key="4">
    <source>
        <dbReference type="ARBA" id="ARBA00022771"/>
    </source>
</evidence>
<keyword evidence="8" id="KW-0687">Ribonucleoprotein</keyword>
<organism evidence="9 10">
    <name type="scientific">Sphagnum jensenii</name>
    <dbReference type="NCBI Taxonomy" id="128206"/>
    <lineage>
        <taxon>Eukaryota</taxon>
        <taxon>Viridiplantae</taxon>
        <taxon>Streptophyta</taxon>
        <taxon>Embryophyta</taxon>
        <taxon>Bryophyta</taxon>
        <taxon>Sphagnophytina</taxon>
        <taxon>Sphagnopsida</taxon>
        <taxon>Sphagnales</taxon>
        <taxon>Sphagnaceae</taxon>
        <taxon>Sphagnum</taxon>
    </lineage>
</organism>
<keyword evidence="7" id="KW-0689">Ribosomal protein</keyword>
<evidence type="ECO:0000256" key="3">
    <source>
        <dbReference type="ARBA" id="ARBA00022730"/>
    </source>
</evidence>
<dbReference type="InterPro" id="IPR011331">
    <property type="entry name" value="Ribosomal_eL37/eL43"/>
</dbReference>
<dbReference type="Gene3D" id="2.20.25.30">
    <property type="match status" value="1"/>
</dbReference>
<dbReference type="EMBL" id="OZ023709">
    <property type="protein sequence ID" value="CAK9881697.1"/>
    <property type="molecule type" value="Genomic_DNA"/>
</dbReference>
<accession>A0ABP1BZ00</accession>
<evidence type="ECO:0000256" key="6">
    <source>
        <dbReference type="ARBA" id="ARBA00022884"/>
    </source>
</evidence>
<evidence type="ECO:0000313" key="10">
    <source>
        <dbReference type="Proteomes" id="UP001497522"/>
    </source>
</evidence>
<protein>
    <recommendedName>
        <fullName evidence="11">Ribosomal protein L37</fullName>
    </recommendedName>
</protein>
<dbReference type="InterPro" id="IPR001569">
    <property type="entry name" value="Ribosomal_eL37"/>
</dbReference>
<dbReference type="PANTHER" id="PTHR10768:SF0">
    <property type="entry name" value="RIBOSOMAL PROTEIN L37"/>
    <property type="match status" value="1"/>
</dbReference>
<dbReference type="PANTHER" id="PTHR10768">
    <property type="entry name" value="60S RIBOSOMAL PROTEIN L37"/>
    <property type="match status" value="1"/>
</dbReference>